<dbReference type="RefSeq" id="WP_106060291.1">
    <property type="nucleotide sequence ID" value="NZ_PVXQ01000026.1"/>
</dbReference>
<reference evidence="1 2" key="1">
    <citation type="submission" date="2018-03" db="EMBL/GenBank/DDBJ databases">
        <title>Genome sequence of Clostridium vincentii DSM 10228.</title>
        <authorList>
            <person name="Poehlein A."/>
            <person name="Daniel R."/>
        </authorList>
    </citation>
    <scope>NUCLEOTIDE SEQUENCE [LARGE SCALE GENOMIC DNA]</scope>
    <source>
        <strain evidence="1 2">DSM 10228</strain>
    </source>
</reference>
<dbReference type="Gene3D" id="3.40.50.300">
    <property type="entry name" value="P-loop containing nucleotide triphosphate hydrolases"/>
    <property type="match status" value="1"/>
</dbReference>
<proteinExistence type="predicted"/>
<accession>A0A2T0BCL2</accession>
<dbReference type="PANTHER" id="PTHR46638">
    <property type="entry name" value="CORRINOID ADENOSYLTRANSFERASE"/>
    <property type="match status" value="1"/>
</dbReference>
<evidence type="ECO:0000313" key="1">
    <source>
        <dbReference type="EMBL" id="PRR81624.1"/>
    </source>
</evidence>
<dbReference type="GO" id="GO:0009236">
    <property type="term" value="P:cobalamin biosynthetic process"/>
    <property type="evidence" value="ECO:0007669"/>
    <property type="project" value="InterPro"/>
</dbReference>
<dbReference type="GO" id="GO:0008817">
    <property type="term" value="F:corrinoid adenosyltransferase activity"/>
    <property type="evidence" value="ECO:0007669"/>
    <property type="project" value="UniProtKB-EC"/>
</dbReference>
<comment type="caution">
    <text evidence="1">The sequence shown here is derived from an EMBL/GenBank/DDBJ whole genome shotgun (WGS) entry which is preliminary data.</text>
</comment>
<dbReference type="InterPro" id="IPR027417">
    <property type="entry name" value="P-loop_NTPase"/>
</dbReference>
<dbReference type="PIRSF" id="PIRSF015617">
    <property type="entry name" value="Adensltrnsf_CobA"/>
    <property type="match status" value="1"/>
</dbReference>
<dbReference type="GO" id="GO:0005524">
    <property type="term" value="F:ATP binding"/>
    <property type="evidence" value="ECO:0007669"/>
    <property type="project" value="InterPro"/>
</dbReference>
<dbReference type="PANTHER" id="PTHR46638:SF1">
    <property type="entry name" value="CORRINOID ADENOSYLTRANSFERASE"/>
    <property type="match status" value="1"/>
</dbReference>
<dbReference type="Proteomes" id="UP000239471">
    <property type="component" value="Unassembled WGS sequence"/>
</dbReference>
<dbReference type="AlphaFoldDB" id="A0A2T0BCL2"/>
<protein>
    <submittedName>
        <fullName evidence="1">Cob(I)yrinic acid a,c-diamide adenosyltransferase</fullName>
        <ecNumber evidence="1">2.5.1.17</ecNumber>
    </submittedName>
</protein>
<gene>
    <name evidence="1" type="primary">btuR</name>
    <name evidence="1" type="ORF">CLVI_23490</name>
</gene>
<sequence>MDSLERGYVQVYTGNGKGKTTAAVGQAVRSVGNGLKVYMLQFLKTDPTGELETAKLFGDKFQIFRFESKKGFFWNLTDEEKVILQSEINTAYNFAIEVIKNNSCDVFILDEIMGILSNKLLTEGQVIDLIDKKPINMELILTGRNVPDSIIDKADLVTEMKCVKHYMDKGVYTRKGIES</sequence>
<evidence type="ECO:0000313" key="2">
    <source>
        <dbReference type="Proteomes" id="UP000239471"/>
    </source>
</evidence>
<dbReference type="EC" id="2.5.1.17" evidence="1"/>
<dbReference type="Pfam" id="PF02572">
    <property type="entry name" value="CobA_CobO_BtuR"/>
    <property type="match status" value="1"/>
</dbReference>
<dbReference type="InterPro" id="IPR003724">
    <property type="entry name" value="CblAdoTrfase_CobA"/>
</dbReference>
<dbReference type="SUPFAM" id="SSF52540">
    <property type="entry name" value="P-loop containing nucleoside triphosphate hydrolases"/>
    <property type="match status" value="1"/>
</dbReference>
<organism evidence="1 2">
    <name type="scientific">Clostridium vincentii</name>
    <dbReference type="NCBI Taxonomy" id="52704"/>
    <lineage>
        <taxon>Bacteria</taxon>
        <taxon>Bacillati</taxon>
        <taxon>Bacillota</taxon>
        <taxon>Clostridia</taxon>
        <taxon>Eubacteriales</taxon>
        <taxon>Clostridiaceae</taxon>
        <taxon>Clostridium</taxon>
    </lineage>
</organism>
<dbReference type="OrthoDB" id="9810309at2"/>
<keyword evidence="2" id="KW-1185">Reference proteome</keyword>
<name>A0A2T0BCL2_9CLOT</name>
<dbReference type="EMBL" id="PVXQ01000026">
    <property type="protein sequence ID" value="PRR81624.1"/>
    <property type="molecule type" value="Genomic_DNA"/>
</dbReference>
<keyword evidence="1" id="KW-0808">Transferase</keyword>